<dbReference type="InterPro" id="IPR038268">
    <property type="entry name" value="RHH_sf"/>
</dbReference>
<feature type="domain" description="Ribbon-helix-helix" evidence="1">
    <location>
        <begin position="15"/>
        <end position="77"/>
    </location>
</feature>
<name>A0A2M6UWS0_9HYPH</name>
<comment type="caution">
    <text evidence="2">The sequence shown here is derived from an EMBL/GenBank/DDBJ whole genome shotgun (WGS) entry which is preliminary data.</text>
</comment>
<dbReference type="Gene3D" id="1.10.3990.20">
    <property type="entry name" value="protein bp1543"/>
    <property type="match status" value="1"/>
</dbReference>
<evidence type="ECO:0000313" key="3">
    <source>
        <dbReference type="Proteomes" id="UP000230791"/>
    </source>
</evidence>
<proteinExistence type="predicted"/>
<evidence type="ECO:0000313" key="2">
    <source>
        <dbReference type="EMBL" id="PIT70650.1"/>
    </source>
</evidence>
<dbReference type="InterPro" id="IPR027373">
    <property type="entry name" value="RHH_dom"/>
</dbReference>
<sequence length="83" mass="9307">MNENNSIDWSKVTPQKISVRVDGHATSVSLEPPFLDILKNIARKKGQSLAFIITDIDSQRPQQVNLSSSLRVYALQSVLTKRL</sequence>
<dbReference type="AlphaFoldDB" id="A0A2M6UWS0"/>
<dbReference type="Proteomes" id="UP000230791">
    <property type="component" value="Unassembled WGS sequence"/>
</dbReference>
<reference evidence="2 3" key="1">
    <citation type="submission" date="2017-06" db="EMBL/GenBank/DDBJ databases">
        <title>Draft genome of Bartonella tribocorum C635.</title>
        <authorList>
            <person name="Hadjadj L."/>
            <person name="Jiyipong T."/>
            <person name="Diene S.M."/>
            <person name="Morand S."/>
            <person name="Rolain J.-M."/>
        </authorList>
    </citation>
    <scope>NUCLEOTIDE SEQUENCE [LARGE SCALE GENOMIC DNA]</scope>
    <source>
        <strain evidence="2 3">C635</strain>
    </source>
</reference>
<accession>A0A2M6UWS0</accession>
<protein>
    <recommendedName>
        <fullName evidence="1">Ribbon-helix-helix domain-containing protein</fullName>
    </recommendedName>
</protein>
<dbReference type="Pfam" id="PF13467">
    <property type="entry name" value="RHH_4"/>
    <property type="match status" value="1"/>
</dbReference>
<gene>
    <name evidence="2" type="ORF">CEV08_02540</name>
</gene>
<dbReference type="EMBL" id="NJPP01000004">
    <property type="protein sequence ID" value="PIT70650.1"/>
    <property type="molecule type" value="Genomic_DNA"/>
</dbReference>
<organism evidence="2 3">
    <name type="scientific">Bartonella tribocorum</name>
    <dbReference type="NCBI Taxonomy" id="85701"/>
    <lineage>
        <taxon>Bacteria</taxon>
        <taxon>Pseudomonadati</taxon>
        <taxon>Pseudomonadota</taxon>
        <taxon>Alphaproteobacteria</taxon>
        <taxon>Hyphomicrobiales</taxon>
        <taxon>Bartonellaceae</taxon>
        <taxon>Bartonella</taxon>
    </lineage>
</organism>
<evidence type="ECO:0000259" key="1">
    <source>
        <dbReference type="Pfam" id="PF13467"/>
    </source>
</evidence>
<dbReference type="RefSeq" id="WP_100130226.1">
    <property type="nucleotide sequence ID" value="NZ_CADDYJ010000004.1"/>
</dbReference>
<dbReference type="OrthoDB" id="7477016at2"/>